<organism evidence="1">
    <name type="scientific">Strongyloides ratti</name>
    <name type="common">Parasitic roundworm</name>
    <dbReference type="NCBI Taxonomy" id="34506"/>
    <lineage>
        <taxon>Eukaryota</taxon>
        <taxon>Metazoa</taxon>
        <taxon>Ecdysozoa</taxon>
        <taxon>Nematoda</taxon>
        <taxon>Chromadorea</taxon>
        <taxon>Rhabditida</taxon>
        <taxon>Tylenchina</taxon>
        <taxon>Panagrolaimomorpha</taxon>
        <taxon>Strongyloidoidea</taxon>
        <taxon>Strongyloididae</taxon>
        <taxon>Strongyloides</taxon>
    </lineage>
</organism>
<sequence length="184" mass="21699">MNTKQRGYLFLNALEDFITNYNYVAPIEDEYIDYEDKTLPEEMDDETFDEDDKCSMVECNDEKAYKEFLKITRLHQKQLQEKKNERIQKNELTEIDFNAPIFKLYGEEFFWADKVGVEGLKIISSELPNEQAKKEARKKEKEELYGGKALDIMAFEANMTLNFKEIYNSLNPPLYPCVSLRIGK</sequence>
<dbReference type="WBParaSite" id="SRAE_2000200800.1">
    <property type="protein sequence ID" value="SRAE_2000200800.1"/>
    <property type="gene ID" value="WBGene00262215"/>
</dbReference>
<accession>A0A090MYK5</accession>
<evidence type="ECO:0000313" key="4">
    <source>
        <dbReference type="WormBase" id="SRAE_2000200800"/>
    </source>
</evidence>
<dbReference type="CTD" id="36379709"/>
<gene>
    <name evidence="1 3 4" type="ORF">SRAE_2000200800</name>
</gene>
<keyword evidence="2" id="KW-1185">Reference proteome</keyword>
<dbReference type="EMBL" id="LN609529">
    <property type="protein sequence ID" value="CEF67344.1"/>
    <property type="molecule type" value="Genomic_DNA"/>
</dbReference>
<evidence type="ECO:0000313" key="2">
    <source>
        <dbReference type="Proteomes" id="UP000035682"/>
    </source>
</evidence>
<dbReference type="STRING" id="34506.A0A090MYK5"/>
<dbReference type="Proteomes" id="UP000035682">
    <property type="component" value="Unplaced"/>
</dbReference>
<protein>
    <submittedName>
        <fullName evidence="1 3">Uncharacterized protein</fullName>
    </submittedName>
</protein>
<dbReference type="RefSeq" id="XP_024506544.1">
    <property type="nucleotide sequence ID" value="XM_024653026.1"/>
</dbReference>
<name>A0A090MYK5_STRRB</name>
<evidence type="ECO:0000313" key="1">
    <source>
        <dbReference type="EMBL" id="CEF67344.1"/>
    </source>
</evidence>
<evidence type="ECO:0000313" key="3">
    <source>
        <dbReference type="WBParaSite" id="SRAE_2000200800.1"/>
    </source>
</evidence>
<reference evidence="1 2" key="1">
    <citation type="submission" date="2014-09" db="EMBL/GenBank/DDBJ databases">
        <authorList>
            <person name="Martin A.A."/>
        </authorList>
    </citation>
    <scope>NUCLEOTIDE SEQUENCE</scope>
    <source>
        <strain evidence="2">ED321</strain>
        <strain evidence="1">ED321 Heterogonic</strain>
    </source>
</reference>
<proteinExistence type="predicted"/>
<reference evidence="3" key="2">
    <citation type="submission" date="2020-12" db="UniProtKB">
        <authorList>
            <consortium name="WormBaseParasite"/>
        </authorList>
    </citation>
    <scope>IDENTIFICATION</scope>
</reference>
<dbReference type="GeneID" id="36379709"/>
<dbReference type="AlphaFoldDB" id="A0A090MYK5"/>
<dbReference type="WormBase" id="SRAE_2000200800">
    <property type="protein sequence ID" value="SRP08125"/>
    <property type="gene ID" value="WBGene00262215"/>
</dbReference>